<evidence type="ECO:0000313" key="3">
    <source>
        <dbReference type="EnsemblProtists" id="EKX54419"/>
    </source>
</evidence>
<dbReference type="EMBL" id="JH992967">
    <property type="protein sequence ID" value="EKX54419.1"/>
    <property type="molecule type" value="Genomic_DNA"/>
</dbReference>
<dbReference type="AlphaFoldDB" id="L1K1I1"/>
<dbReference type="InterPro" id="IPR016181">
    <property type="entry name" value="Acyl_CoA_acyltransferase"/>
</dbReference>
<evidence type="ECO:0000313" key="4">
    <source>
        <dbReference type="Proteomes" id="UP000011087"/>
    </source>
</evidence>
<keyword evidence="4" id="KW-1185">Reference proteome</keyword>
<reference evidence="2 4" key="1">
    <citation type="journal article" date="2012" name="Nature">
        <title>Algal genomes reveal evolutionary mosaicism and the fate of nucleomorphs.</title>
        <authorList>
            <consortium name="DOE Joint Genome Institute"/>
            <person name="Curtis B.A."/>
            <person name="Tanifuji G."/>
            <person name="Burki F."/>
            <person name="Gruber A."/>
            <person name="Irimia M."/>
            <person name="Maruyama S."/>
            <person name="Arias M.C."/>
            <person name="Ball S.G."/>
            <person name="Gile G.H."/>
            <person name="Hirakawa Y."/>
            <person name="Hopkins J.F."/>
            <person name="Kuo A."/>
            <person name="Rensing S.A."/>
            <person name="Schmutz J."/>
            <person name="Symeonidi A."/>
            <person name="Elias M."/>
            <person name="Eveleigh R.J."/>
            <person name="Herman E.K."/>
            <person name="Klute M.J."/>
            <person name="Nakayama T."/>
            <person name="Obornik M."/>
            <person name="Reyes-Prieto A."/>
            <person name="Armbrust E.V."/>
            <person name="Aves S.J."/>
            <person name="Beiko R.G."/>
            <person name="Coutinho P."/>
            <person name="Dacks J.B."/>
            <person name="Durnford D.G."/>
            <person name="Fast N.M."/>
            <person name="Green B.R."/>
            <person name="Grisdale C.J."/>
            <person name="Hempel F."/>
            <person name="Henrissat B."/>
            <person name="Hoppner M.P."/>
            <person name="Ishida K."/>
            <person name="Kim E."/>
            <person name="Koreny L."/>
            <person name="Kroth P.G."/>
            <person name="Liu Y."/>
            <person name="Malik S.B."/>
            <person name="Maier U.G."/>
            <person name="McRose D."/>
            <person name="Mock T."/>
            <person name="Neilson J.A."/>
            <person name="Onodera N.T."/>
            <person name="Poole A.M."/>
            <person name="Pritham E.J."/>
            <person name="Richards T.A."/>
            <person name="Rocap G."/>
            <person name="Roy S.W."/>
            <person name="Sarai C."/>
            <person name="Schaack S."/>
            <person name="Shirato S."/>
            <person name="Slamovits C.H."/>
            <person name="Spencer D.F."/>
            <person name="Suzuki S."/>
            <person name="Worden A.Z."/>
            <person name="Zauner S."/>
            <person name="Barry K."/>
            <person name="Bell C."/>
            <person name="Bharti A.K."/>
            <person name="Crow J.A."/>
            <person name="Grimwood J."/>
            <person name="Kramer R."/>
            <person name="Lindquist E."/>
            <person name="Lucas S."/>
            <person name="Salamov A."/>
            <person name="McFadden G.I."/>
            <person name="Lane C.E."/>
            <person name="Keeling P.J."/>
            <person name="Gray M.W."/>
            <person name="Grigoriev I.V."/>
            <person name="Archibald J.M."/>
        </authorList>
    </citation>
    <scope>NUCLEOTIDE SEQUENCE</scope>
    <source>
        <strain evidence="2 4">CCMP2712</strain>
    </source>
</reference>
<protein>
    <recommendedName>
        <fullName evidence="5">N-acetyltransferase domain-containing protein</fullName>
    </recommendedName>
</protein>
<feature type="region of interest" description="Disordered" evidence="1">
    <location>
        <begin position="109"/>
        <end position="131"/>
    </location>
</feature>
<reference evidence="4" key="2">
    <citation type="submission" date="2012-11" db="EMBL/GenBank/DDBJ databases">
        <authorList>
            <person name="Kuo A."/>
            <person name="Curtis B.A."/>
            <person name="Tanifuji G."/>
            <person name="Burki F."/>
            <person name="Gruber A."/>
            <person name="Irimia M."/>
            <person name="Maruyama S."/>
            <person name="Arias M.C."/>
            <person name="Ball S.G."/>
            <person name="Gile G.H."/>
            <person name="Hirakawa Y."/>
            <person name="Hopkins J.F."/>
            <person name="Rensing S.A."/>
            <person name="Schmutz J."/>
            <person name="Symeonidi A."/>
            <person name="Elias M."/>
            <person name="Eveleigh R.J."/>
            <person name="Herman E.K."/>
            <person name="Klute M.J."/>
            <person name="Nakayama T."/>
            <person name="Obornik M."/>
            <person name="Reyes-Prieto A."/>
            <person name="Armbrust E.V."/>
            <person name="Aves S.J."/>
            <person name="Beiko R.G."/>
            <person name="Coutinho P."/>
            <person name="Dacks J.B."/>
            <person name="Durnford D.G."/>
            <person name="Fast N.M."/>
            <person name="Green B.R."/>
            <person name="Grisdale C."/>
            <person name="Hempe F."/>
            <person name="Henrissat B."/>
            <person name="Hoppner M.P."/>
            <person name="Ishida K.-I."/>
            <person name="Kim E."/>
            <person name="Koreny L."/>
            <person name="Kroth P.G."/>
            <person name="Liu Y."/>
            <person name="Malik S.-B."/>
            <person name="Maier U.G."/>
            <person name="McRose D."/>
            <person name="Mock T."/>
            <person name="Neilson J.A."/>
            <person name="Onodera N.T."/>
            <person name="Poole A.M."/>
            <person name="Pritham E.J."/>
            <person name="Richards T.A."/>
            <person name="Rocap G."/>
            <person name="Roy S.W."/>
            <person name="Sarai C."/>
            <person name="Schaack S."/>
            <person name="Shirato S."/>
            <person name="Slamovits C.H."/>
            <person name="Spencer D.F."/>
            <person name="Suzuki S."/>
            <person name="Worden A.Z."/>
            <person name="Zauner S."/>
            <person name="Barry K."/>
            <person name="Bell C."/>
            <person name="Bharti A.K."/>
            <person name="Crow J.A."/>
            <person name="Grimwood J."/>
            <person name="Kramer R."/>
            <person name="Lindquist E."/>
            <person name="Lucas S."/>
            <person name="Salamov A."/>
            <person name="McFadden G.I."/>
            <person name="Lane C.E."/>
            <person name="Keeling P.J."/>
            <person name="Gray M.W."/>
            <person name="Grigoriev I.V."/>
            <person name="Archibald J.M."/>
        </authorList>
    </citation>
    <scope>NUCLEOTIDE SEQUENCE</scope>
    <source>
        <strain evidence="4">CCMP2712</strain>
    </source>
</reference>
<dbReference type="KEGG" id="gtt:GUITHDRAFT_150006"/>
<organism evidence="2">
    <name type="scientific">Guillardia theta (strain CCMP2712)</name>
    <name type="common">Cryptophyte</name>
    <dbReference type="NCBI Taxonomy" id="905079"/>
    <lineage>
        <taxon>Eukaryota</taxon>
        <taxon>Cryptophyceae</taxon>
        <taxon>Pyrenomonadales</taxon>
        <taxon>Geminigeraceae</taxon>
        <taxon>Guillardia</taxon>
    </lineage>
</organism>
<dbReference type="RefSeq" id="XP_005841399.1">
    <property type="nucleotide sequence ID" value="XM_005841342.1"/>
</dbReference>
<name>L1K1I1_GUITC</name>
<dbReference type="SUPFAM" id="SSF55729">
    <property type="entry name" value="Acyl-CoA N-acyltransferases (Nat)"/>
    <property type="match status" value="1"/>
</dbReference>
<gene>
    <name evidence="2" type="ORF">GUITHDRAFT_150006</name>
</gene>
<dbReference type="PaxDb" id="55529-EKX54419"/>
<reference evidence="3" key="3">
    <citation type="submission" date="2016-03" db="UniProtKB">
        <authorList>
            <consortium name="EnsemblProtists"/>
        </authorList>
    </citation>
    <scope>IDENTIFICATION</scope>
</reference>
<evidence type="ECO:0000313" key="2">
    <source>
        <dbReference type="EMBL" id="EKX54419.1"/>
    </source>
</evidence>
<evidence type="ECO:0008006" key="5">
    <source>
        <dbReference type="Google" id="ProtNLM"/>
    </source>
</evidence>
<dbReference type="Gene3D" id="3.40.630.30">
    <property type="match status" value="1"/>
</dbReference>
<evidence type="ECO:0000256" key="1">
    <source>
        <dbReference type="SAM" id="MobiDB-lite"/>
    </source>
</evidence>
<dbReference type="EnsemblProtists" id="EKX54419">
    <property type="protein sequence ID" value="EKX54419"/>
    <property type="gene ID" value="GUITHDRAFT_150006"/>
</dbReference>
<dbReference type="Proteomes" id="UP000011087">
    <property type="component" value="Unassembled WGS sequence"/>
</dbReference>
<sequence length="180" mass="20394">MHNPEMASIIFDEAAQRLGVFVRPAVLTDSDQLINLNQAFRYEMAQWEAELSEADEDAGYPVLDYEDVEYILTKEDPLNLFVIGRRLQSDERLIGYSYSYLEPWESAAKTATPRKNSKHRASEKKHEKPPKNKSSLYLAELFVTECERGLGLGELLLSATLNQRSGVDCLAQMCRQSSAT</sequence>
<proteinExistence type="predicted"/>
<dbReference type="HOGENOM" id="CLU_1499043_0_0_1"/>
<accession>L1K1I1</accession>
<dbReference type="GeneID" id="17311182"/>